<dbReference type="InParanoid" id="A0A2P6NS70"/>
<keyword evidence="2" id="KW-1185">Reference proteome</keyword>
<comment type="caution">
    <text evidence="1">The sequence shown here is derived from an EMBL/GenBank/DDBJ whole genome shotgun (WGS) entry which is preliminary data.</text>
</comment>
<evidence type="ECO:0000313" key="2">
    <source>
        <dbReference type="Proteomes" id="UP000241769"/>
    </source>
</evidence>
<dbReference type="Proteomes" id="UP000241769">
    <property type="component" value="Unassembled WGS sequence"/>
</dbReference>
<protein>
    <submittedName>
        <fullName evidence="1">Uncharacterized protein</fullName>
    </submittedName>
</protein>
<sequence>MSLQITVQSAESIMKIEMNIRSGLLKLLIYKNDICVYDDIYYSRPEEKSRRGERERERQRLYLGRLAMSFILDPHSHTFLALLLSKEKETDTQVRADVRRLALCGSPCSVETSRRSTGACTEQRELLVSLTVSASVSRSPQQ</sequence>
<gene>
    <name evidence="1" type="ORF">PROFUN_05026</name>
</gene>
<name>A0A2P6NS70_9EUKA</name>
<accession>A0A2P6NS70</accession>
<proteinExistence type="predicted"/>
<dbReference type="EMBL" id="MDYQ01000026">
    <property type="protein sequence ID" value="PRP86809.1"/>
    <property type="molecule type" value="Genomic_DNA"/>
</dbReference>
<evidence type="ECO:0000313" key="1">
    <source>
        <dbReference type="EMBL" id="PRP86809.1"/>
    </source>
</evidence>
<reference evidence="1 2" key="1">
    <citation type="journal article" date="2018" name="Genome Biol. Evol.">
        <title>Multiple Roots of Fruiting Body Formation in Amoebozoa.</title>
        <authorList>
            <person name="Hillmann F."/>
            <person name="Forbes G."/>
            <person name="Novohradska S."/>
            <person name="Ferling I."/>
            <person name="Riege K."/>
            <person name="Groth M."/>
            <person name="Westermann M."/>
            <person name="Marz M."/>
            <person name="Spaller T."/>
            <person name="Winckler T."/>
            <person name="Schaap P."/>
            <person name="Glockner G."/>
        </authorList>
    </citation>
    <scope>NUCLEOTIDE SEQUENCE [LARGE SCALE GENOMIC DNA]</scope>
    <source>
        <strain evidence="1 2">Jena</strain>
    </source>
</reference>
<dbReference type="AlphaFoldDB" id="A0A2P6NS70"/>
<organism evidence="1 2">
    <name type="scientific">Planoprotostelium fungivorum</name>
    <dbReference type="NCBI Taxonomy" id="1890364"/>
    <lineage>
        <taxon>Eukaryota</taxon>
        <taxon>Amoebozoa</taxon>
        <taxon>Evosea</taxon>
        <taxon>Variosea</taxon>
        <taxon>Cavosteliida</taxon>
        <taxon>Cavosteliaceae</taxon>
        <taxon>Planoprotostelium</taxon>
    </lineage>
</organism>